<name>A0A9W6H567_9MICO</name>
<accession>A0A9W6H567</accession>
<evidence type="ECO:0000313" key="1">
    <source>
        <dbReference type="EMBL" id="GLJ62508.1"/>
    </source>
</evidence>
<dbReference type="AlphaFoldDB" id="A0A9W6H567"/>
<organism evidence="1 2">
    <name type="scientific">Microbacterium barkeri</name>
    <dbReference type="NCBI Taxonomy" id="33917"/>
    <lineage>
        <taxon>Bacteria</taxon>
        <taxon>Bacillati</taxon>
        <taxon>Actinomycetota</taxon>
        <taxon>Actinomycetes</taxon>
        <taxon>Micrococcales</taxon>
        <taxon>Microbacteriaceae</taxon>
        <taxon>Microbacterium</taxon>
    </lineage>
</organism>
<keyword evidence="2" id="KW-1185">Reference proteome</keyword>
<dbReference type="EMBL" id="BSEJ01000014">
    <property type="protein sequence ID" value="GLJ62508.1"/>
    <property type="molecule type" value="Genomic_DNA"/>
</dbReference>
<evidence type="ECO:0000313" key="2">
    <source>
        <dbReference type="Proteomes" id="UP001142462"/>
    </source>
</evidence>
<sequence>MPTTAPGVFTMPASCEQAWSREALSILSEEAGALNDPGLTMLSTEVVPALEVLDAVEPLRCTWGLASEVGIATTLAAVDEAQTETIRTALLAEGFTCEEREVVTRCELETELTGEVPGATGEVHVLGGGGWAATHWLNADFEPQYTDDLIATLWM</sequence>
<reference evidence="1" key="1">
    <citation type="journal article" date="2014" name="Int. J. Syst. Evol. Microbiol.">
        <title>Complete genome sequence of Corynebacterium casei LMG S-19264T (=DSM 44701T), isolated from a smear-ripened cheese.</title>
        <authorList>
            <consortium name="US DOE Joint Genome Institute (JGI-PGF)"/>
            <person name="Walter F."/>
            <person name="Albersmeier A."/>
            <person name="Kalinowski J."/>
            <person name="Ruckert C."/>
        </authorList>
    </citation>
    <scope>NUCLEOTIDE SEQUENCE</scope>
    <source>
        <strain evidence="1">VKM Ac-1020</strain>
    </source>
</reference>
<proteinExistence type="predicted"/>
<reference evidence="1" key="2">
    <citation type="submission" date="2023-01" db="EMBL/GenBank/DDBJ databases">
        <authorList>
            <person name="Sun Q."/>
            <person name="Evtushenko L."/>
        </authorList>
    </citation>
    <scope>NUCLEOTIDE SEQUENCE</scope>
    <source>
        <strain evidence="1">VKM Ac-1020</strain>
    </source>
</reference>
<comment type="caution">
    <text evidence="1">The sequence shown here is derived from an EMBL/GenBank/DDBJ whole genome shotgun (WGS) entry which is preliminary data.</text>
</comment>
<protein>
    <submittedName>
        <fullName evidence="1">Uncharacterized protein</fullName>
    </submittedName>
</protein>
<gene>
    <name evidence="1" type="ORF">GCM10017576_26390</name>
</gene>
<dbReference type="Proteomes" id="UP001142462">
    <property type="component" value="Unassembled WGS sequence"/>
</dbReference>